<evidence type="ECO:0000256" key="4">
    <source>
        <dbReference type="ARBA" id="ARBA00022801"/>
    </source>
</evidence>
<dbReference type="Pfam" id="PF02272">
    <property type="entry name" value="DHHA1"/>
    <property type="match status" value="1"/>
</dbReference>
<evidence type="ECO:0000256" key="2">
    <source>
        <dbReference type="ARBA" id="ARBA00019841"/>
    </source>
</evidence>
<comment type="similarity">
    <text evidence="1">Belongs to the RecJ family.</text>
</comment>
<proteinExistence type="inferred from homology"/>
<dbReference type="InterPro" id="IPR004610">
    <property type="entry name" value="RecJ"/>
</dbReference>
<dbReference type="OrthoDB" id="9809852at2"/>
<feature type="domain" description="DHHA1" evidence="7">
    <location>
        <begin position="363"/>
        <end position="455"/>
    </location>
</feature>
<dbReference type="PANTHER" id="PTHR30255">
    <property type="entry name" value="SINGLE-STRANDED-DNA-SPECIFIC EXONUCLEASE RECJ"/>
    <property type="match status" value="1"/>
</dbReference>
<protein>
    <recommendedName>
        <fullName evidence="2">Single-stranded-DNA-specific exonuclease RecJ</fullName>
    </recommendedName>
</protein>
<evidence type="ECO:0000256" key="1">
    <source>
        <dbReference type="ARBA" id="ARBA00005915"/>
    </source>
</evidence>
<dbReference type="PANTHER" id="PTHR30255:SF2">
    <property type="entry name" value="SINGLE-STRANDED-DNA-SPECIFIC EXONUCLEASE RECJ"/>
    <property type="match status" value="1"/>
</dbReference>
<keyword evidence="3" id="KW-0540">Nuclease</keyword>
<comment type="caution">
    <text evidence="9">The sequence shown here is derived from an EMBL/GenBank/DDBJ whole genome shotgun (WGS) entry which is preliminary data.</text>
</comment>
<dbReference type="EMBL" id="RCDA01000001">
    <property type="protein sequence ID" value="RLK50682.1"/>
    <property type="molecule type" value="Genomic_DNA"/>
</dbReference>
<evidence type="ECO:0000313" key="9">
    <source>
        <dbReference type="EMBL" id="RLK50682.1"/>
    </source>
</evidence>
<name>A0A498C4Z1_9GAMM</name>
<evidence type="ECO:0000259" key="6">
    <source>
        <dbReference type="Pfam" id="PF01368"/>
    </source>
</evidence>
<dbReference type="Pfam" id="PF01368">
    <property type="entry name" value="DHH"/>
    <property type="match status" value="1"/>
</dbReference>
<dbReference type="FunFam" id="3.90.1640.30:FF:000001">
    <property type="entry name" value="Single-stranded-DNA-specific exonuclease RecJ"/>
    <property type="match status" value="1"/>
</dbReference>
<dbReference type="SUPFAM" id="SSF64182">
    <property type="entry name" value="DHH phosphoesterases"/>
    <property type="match status" value="1"/>
</dbReference>
<keyword evidence="10" id="KW-1185">Reference proteome</keyword>
<dbReference type="GO" id="GO:0008409">
    <property type="term" value="F:5'-3' exonuclease activity"/>
    <property type="evidence" value="ECO:0007669"/>
    <property type="project" value="InterPro"/>
</dbReference>
<keyword evidence="4" id="KW-0378">Hydrolase</keyword>
<evidence type="ECO:0000256" key="3">
    <source>
        <dbReference type="ARBA" id="ARBA00022722"/>
    </source>
</evidence>
<dbReference type="GO" id="GO:0003676">
    <property type="term" value="F:nucleic acid binding"/>
    <property type="evidence" value="ECO:0007669"/>
    <property type="project" value="InterPro"/>
</dbReference>
<reference evidence="9 10" key="1">
    <citation type="submission" date="2018-10" db="EMBL/GenBank/DDBJ databases">
        <title>Genomic Encyclopedia of Type Strains, Phase IV (KMG-IV): sequencing the most valuable type-strain genomes for metagenomic binning, comparative biology and taxonomic classification.</title>
        <authorList>
            <person name="Goeker M."/>
        </authorList>
    </citation>
    <scope>NUCLEOTIDE SEQUENCE [LARGE SCALE GENOMIC DNA]</scope>
    <source>
        <strain evidence="9 10">DSM 12769</strain>
    </source>
</reference>
<evidence type="ECO:0000256" key="5">
    <source>
        <dbReference type="ARBA" id="ARBA00022839"/>
    </source>
</evidence>
<feature type="domain" description="DDH" evidence="6">
    <location>
        <begin position="71"/>
        <end position="232"/>
    </location>
</feature>
<dbReference type="InterPro" id="IPR001667">
    <property type="entry name" value="DDH_dom"/>
</dbReference>
<organism evidence="9 10">
    <name type="scientific">Alkalispirillum mobile</name>
    <dbReference type="NCBI Taxonomy" id="85925"/>
    <lineage>
        <taxon>Bacteria</taxon>
        <taxon>Pseudomonadati</taxon>
        <taxon>Pseudomonadota</taxon>
        <taxon>Gammaproteobacteria</taxon>
        <taxon>Chromatiales</taxon>
        <taxon>Ectothiorhodospiraceae</taxon>
        <taxon>Alkalispirillum</taxon>
    </lineage>
</organism>
<dbReference type="Proteomes" id="UP000275461">
    <property type="component" value="Unassembled WGS sequence"/>
</dbReference>
<dbReference type="InterPro" id="IPR003156">
    <property type="entry name" value="DHHA1_dom"/>
</dbReference>
<dbReference type="GO" id="GO:0006281">
    <property type="term" value="P:DNA repair"/>
    <property type="evidence" value="ECO:0007669"/>
    <property type="project" value="InterPro"/>
</dbReference>
<dbReference type="InterPro" id="IPR038763">
    <property type="entry name" value="DHH_sf"/>
</dbReference>
<evidence type="ECO:0000259" key="8">
    <source>
        <dbReference type="Pfam" id="PF17768"/>
    </source>
</evidence>
<dbReference type="InterPro" id="IPR041122">
    <property type="entry name" value="RecJ_OB"/>
</dbReference>
<evidence type="ECO:0000313" key="10">
    <source>
        <dbReference type="Proteomes" id="UP000275461"/>
    </source>
</evidence>
<dbReference type="NCBIfam" id="TIGR00644">
    <property type="entry name" value="recJ"/>
    <property type="match status" value="1"/>
</dbReference>
<dbReference type="Pfam" id="PF17768">
    <property type="entry name" value="RecJ_OB"/>
    <property type="match status" value="1"/>
</dbReference>
<gene>
    <name evidence="9" type="ORF">DFR31_0588</name>
</gene>
<dbReference type="InterPro" id="IPR051673">
    <property type="entry name" value="SSDNA_exonuclease_RecJ"/>
</dbReference>
<evidence type="ECO:0000259" key="7">
    <source>
        <dbReference type="Pfam" id="PF02272"/>
    </source>
</evidence>
<accession>A0A498C4Z1</accession>
<sequence length="577" mass="62240">MRRIVRRPATDLPAELTRRLPEVLQRVYARRPIQSANELELGLDQLLPPDDLAGTARAAEVLAGAMRQQARICVVGDFDADGATSCALALRGLRAMGAKRVGYLVPNRFEYGYGLTPELVELAVREQAPDLIITVDNGISSLEGVAAARARGIPVVITDHHLPPEKLPDAEAIVNPNLPEQAFGSRNLAGVGVMFYVLAALRSHLRRAGWFEAEKLSVPRLDRLLDLVALGTVADVVPLDHNNRILVSQGLGRIRAGVGCAGIRALLEVAGREPDLLVASDLGFAVGPRLNAAGRLTDMALGVECLLTDDPQRARALAARLDGLNRERRDIEARMTGEALELLGDLGDPVSGQARPMGLCLSDEAWHQGVIGILASRLKERYQCPVVAFAPTGDGMLKGSGRSIPGLHLRDLLEAINRQYPGLIPRFGGHAMAAGLSLKASDFPLFQQAFEATLEEELEGGLPDGEIATDGELAGAELGLAAARQLRKAGPWGQGFPEPVFDGRFEVLGTRIVGERHVRINLAHPEGRAPLEAIAFNGVDRGWDGLDGACPRLAYRLDVNRWRGRERPQLVVEHVED</sequence>
<dbReference type="RefSeq" id="WP_121441150.1">
    <property type="nucleotide sequence ID" value="NZ_RCDA01000001.1"/>
</dbReference>
<dbReference type="Gene3D" id="3.90.1640.30">
    <property type="match status" value="1"/>
</dbReference>
<feature type="domain" description="RecJ OB" evidence="8">
    <location>
        <begin position="469"/>
        <end position="574"/>
    </location>
</feature>
<dbReference type="GO" id="GO:0006310">
    <property type="term" value="P:DNA recombination"/>
    <property type="evidence" value="ECO:0007669"/>
    <property type="project" value="InterPro"/>
</dbReference>
<dbReference type="AlphaFoldDB" id="A0A498C4Z1"/>
<keyword evidence="5 9" id="KW-0269">Exonuclease</keyword>
<dbReference type="Gene3D" id="3.10.310.30">
    <property type="match status" value="1"/>
</dbReference>